<dbReference type="Proteomes" id="UP000266723">
    <property type="component" value="Unassembled WGS sequence"/>
</dbReference>
<organism evidence="1 2">
    <name type="scientific">Brassica cretica</name>
    <name type="common">Mustard</name>
    <dbReference type="NCBI Taxonomy" id="69181"/>
    <lineage>
        <taxon>Eukaryota</taxon>
        <taxon>Viridiplantae</taxon>
        <taxon>Streptophyta</taxon>
        <taxon>Embryophyta</taxon>
        <taxon>Tracheophyta</taxon>
        <taxon>Spermatophyta</taxon>
        <taxon>Magnoliopsida</taxon>
        <taxon>eudicotyledons</taxon>
        <taxon>Gunneridae</taxon>
        <taxon>Pentapetalae</taxon>
        <taxon>rosids</taxon>
        <taxon>malvids</taxon>
        <taxon>Brassicales</taxon>
        <taxon>Brassicaceae</taxon>
        <taxon>Brassiceae</taxon>
        <taxon>Brassica</taxon>
    </lineage>
</organism>
<dbReference type="EMBL" id="QGKV02000759">
    <property type="protein sequence ID" value="KAF3566983.1"/>
    <property type="molecule type" value="Genomic_DNA"/>
</dbReference>
<sequence length="67" mass="7584">MFGASLYSSMFSSSSVHSITVKIPNLFVIERAARERELLMYCVSRESCDIRSQEMTLVEPTNDSSNM</sequence>
<comment type="caution">
    <text evidence="1">The sequence shown here is derived from an EMBL/GenBank/DDBJ whole genome shotgun (WGS) entry which is preliminary data.</text>
</comment>
<gene>
    <name evidence="1" type="ORF">DY000_02010758</name>
</gene>
<protein>
    <submittedName>
        <fullName evidence="1">Uncharacterized protein</fullName>
    </submittedName>
</protein>
<evidence type="ECO:0000313" key="2">
    <source>
        <dbReference type="Proteomes" id="UP000266723"/>
    </source>
</evidence>
<proteinExistence type="predicted"/>
<keyword evidence="2" id="KW-1185">Reference proteome</keyword>
<reference evidence="1 2" key="1">
    <citation type="journal article" date="2020" name="BMC Genomics">
        <title>Intraspecific diversification of the crop wild relative Brassica cretica Lam. using demographic model selection.</title>
        <authorList>
            <person name="Kioukis A."/>
            <person name="Michalopoulou V.A."/>
            <person name="Briers L."/>
            <person name="Pirintsos S."/>
            <person name="Studholme D.J."/>
            <person name="Pavlidis P."/>
            <person name="Sarris P.F."/>
        </authorList>
    </citation>
    <scope>NUCLEOTIDE SEQUENCE [LARGE SCALE GENOMIC DNA]</scope>
    <source>
        <strain evidence="2">cv. PFS-1207/04</strain>
    </source>
</reference>
<accession>A0ABQ7D509</accession>
<name>A0ABQ7D509_BRACR</name>
<evidence type="ECO:0000313" key="1">
    <source>
        <dbReference type="EMBL" id="KAF3566983.1"/>
    </source>
</evidence>